<evidence type="ECO:0000313" key="1">
    <source>
        <dbReference type="EMBL" id="RDE51218.1"/>
    </source>
</evidence>
<protein>
    <submittedName>
        <fullName evidence="1">Uncharacterized protein</fullName>
    </submittedName>
</protein>
<sequence length="321" mass="35972">MKTITATTGVLLGTLGLLLASGLHAETWRFAVIGDVPYNSYEERQLPVMLDDIAAEHPQFIVHAGDFKASRMPCSDALFRDRRALFDASRVPLIYVPGDNEWTDCHLMTAGDFDPLERLQKLRELFFATPRSLGQQALAVEQQPGAYPEQLRWRLGPVLFVSLNVPGSNNNFGHRKTPSPEYLARHPAVIEWLEQGFAAARREKAAGLVIVMQANPGFKHAVAGLTHSGYRQLLETLRRETLAFPGQVLLIHGDTHWQRIDKPLRDTSGTSNHSGDADNQPIANFTRLETFGYPLLGWVKVIVDSENPQLFRFEVHAHRAH</sequence>
<dbReference type="SUPFAM" id="SSF56300">
    <property type="entry name" value="Metallo-dependent phosphatases"/>
    <property type="match status" value="1"/>
</dbReference>
<reference evidence="1 2" key="1">
    <citation type="submission" date="2018-05" db="EMBL/GenBank/DDBJ databases">
        <title>Integrated omic analyses show evidence that a Ca. Accumulibacter phosphatis strain performs denitrification under micro-aerobic conditions.</title>
        <authorList>
            <person name="Camejo P.Y."/>
            <person name="Katherine M.D."/>
            <person name="Daniel N.R."/>
        </authorList>
    </citation>
    <scope>NUCLEOTIDE SEQUENCE [LARGE SCALE GENOMIC DNA]</scope>
    <source>
        <strain evidence="1">UW-LDO-IC</strain>
    </source>
</reference>
<dbReference type="EMBL" id="QPGA01000009">
    <property type="protein sequence ID" value="RDE51218.1"/>
    <property type="molecule type" value="Genomic_DNA"/>
</dbReference>
<evidence type="ECO:0000313" key="2">
    <source>
        <dbReference type="Proteomes" id="UP000253831"/>
    </source>
</evidence>
<dbReference type="InterPro" id="IPR029052">
    <property type="entry name" value="Metallo-depent_PP-like"/>
</dbReference>
<organism evidence="1 2">
    <name type="scientific">Candidatus Accumulibacter meliphilus</name>
    <dbReference type="NCBI Taxonomy" id="2211374"/>
    <lineage>
        <taxon>Bacteria</taxon>
        <taxon>Pseudomonadati</taxon>
        <taxon>Pseudomonadota</taxon>
        <taxon>Betaproteobacteria</taxon>
        <taxon>Candidatus Accumulibacter</taxon>
    </lineage>
</organism>
<accession>A0A369XV21</accession>
<dbReference type="Proteomes" id="UP000253831">
    <property type="component" value="Unassembled WGS sequence"/>
</dbReference>
<comment type="caution">
    <text evidence="1">The sequence shown here is derived from an EMBL/GenBank/DDBJ whole genome shotgun (WGS) entry which is preliminary data.</text>
</comment>
<dbReference type="CDD" id="cd00838">
    <property type="entry name" value="MPP_superfamily"/>
    <property type="match status" value="1"/>
</dbReference>
<proteinExistence type="predicted"/>
<dbReference type="AlphaFoldDB" id="A0A369XV21"/>
<dbReference type="GO" id="GO:0016787">
    <property type="term" value="F:hydrolase activity"/>
    <property type="evidence" value="ECO:0007669"/>
    <property type="project" value="InterPro"/>
</dbReference>
<gene>
    <name evidence="1" type="ORF">DVS81_06875</name>
</gene>
<name>A0A369XV21_9PROT</name>
<dbReference type="Gene3D" id="3.60.21.10">
    <property type="match status" value="1"/>
</dbReference>